<gene>
    <name evidence="1" type="ORF">CYNAS_LOCUS17386</name>
</gene>
<organism evidence="1 2">
    <name type="scientific">Cylicocyclus nassatus</name>
    <name type="common">Nematode worm</name>
    <dbReference type="NCBI Taxonomy" id="53992"/>
    <lineage>
        <taxon>Eukaryota</taxon>
        <taxon>Metazoa</taxon>
        <taxon>Ecdysozoa</taxon>
        <taxon>Nematoda</taxon>
        <taxon>Chromadorea</taxon>
        <taxon>Rhabditida</taxon>
        <taxon>Rhabditina</taxon>
        <taxon>Rhabditomorpha</taxon>
        <taxon>Strongyloidea</taxon>
        <taxon>Strongylidae</taxon>
        <taxon>Cylicocyclus</taxon>
    </lineage>
</organism>
<sequence>MLLTITIIAGDDRKIRYFGNLLSLKYSNASDKEAPPEERFHELGDVSCLKEVKGFQFDANNKTGPNPFSFDLHLLLVGKRCKLALFPKRWKKCMCTKKECRNQATWTSLLKFFSFYSCRRWRFGITTERAPAKFVSTSFCYSSL</sequence>
<comment type="caution">
    <text evidence="1">The sequence shown here is derived from an EMBL/GenBank/DDBJ whole genome shotgun (WGS) entry which is preliminary data.</text>
</comment>
<keyword evidence="2" id="KW-1185">Reference proteome</keyword>
<accession>A0AA36MCP7</accession>
<reference evidence="1" key="1">
    <citation type="submission" date="2023-07" db="EMBL/GenBank/DDBJ databases">
        <authorList>
            <consortium name="CYATHOMIX"/>
        </authorList>
    </citation>
    <scope>NUCLEOTIDE SEQUENCE</scope>
    <source>
        <strain evidence="1">N/A</strain>
    </source>
</reference>
<evidence type="ECO:0000313" key="1">
    <source>
        <dbReference type="EMBL" id="CAJ0605403.1"/>
    </source>
</evidence>
<name>A0AA36MCP7_CYLNA</name>
<protein>
    <submittedName>
        <fullName evidence="1">Uncharacterized protein</fullName>
    </submittedName>
</protein>
<dbReference type="EMBL" id="CATQJL010000316">
    <property type="protein sequence ID" value="CAJ0605403.1"/>
    <property type="molecule type" value="Genomic_DNA"/>
</dbReference>
<dbReference type="AlphaFoldDB" id="A0AA36MCP7"/>
<evidence type="ECO:0000313" key="2">
    <source>
        <dbReference type="Proteomes" id="UP001176961"/>
    </source>
</evidence>
<proteinExistence type="predicted"/>
<dbReference type="Proteomes" id="UP001176961">
    <property type="component" value="Unassembled WGS sequence"/>
</dbReference>